<dbReference type="Pfam" id="PF00497">
    <property type="entry name" value="SBP_bac_3"/>
    <property type="match status" value="1"/>
</dbReference>
<feature type="transmembrane region" description="Helical" evidence="7">
    <location>
        <begin position="413"/>
        <end position="431"/>
    </location>
</feature>
<dbReference type="CDD" id="cd06261">
    <property type="entry name" value="TM_PBP2"/>
    <property type="match status" value="1"/>
</dbReference>
<dbReference type="InterPro" id="IPR043429">
    <property type="entry name" value="ArtM/GltK/GlnP/TcyL/YhdX-like"/>
</dbReference>
<feature type="transmembrane region" description="Helical" evidence="7">
    <location>
        <begin position="477"/>
        <end position="500"/>
    </location>
</feature>
<dbReference type="InterPro" id="IPR035906">
    <property type="entry name" value="MetI-like_sf"/>
</dbReference>
<evidence type="ECO:0000256" key="6">
    <source>
        <dbReference type="ARBA" id="ARBA00023136"/>
    </source>
</evidence>
<keyword evidence="3 7" id="KW-0812">Transmembrane</keyword>
<evidence type="ECO:0000256" key="3">
    <source>
        <dbReference type="ARBA" id="ARBA00022692"/>
    </source>
</evidence>
<dbReference type="InterPro" id="IPR001638">
    <property type="entry name" value="Solute-binding_3/MltF_N"/>
</dbReference>
<feature type="transmembrane region" description="Helical" evidence="7">
    <location>
        <begin position="512"/>
        <end position="534"/>
    </location>
</feature>
<comment type="caution">
    <text evidence="10">The sequence shown here is derived from an EMBL/GenBank/DDBJ whole genome shotgun (WGS) entry which is preliminary data.</text>
</comment>
<evidence type="ECO:0000256" key="7">
    <source>
        <dbReference type="RuleBase" id="RU363032"/>
    </source>
</evidence>
<reference evidence="10" key="1">
    <citation type="submission" date="2021-04" db="EMBL/GenBank/DDBJ databases">
        <title>Draft genome sequence of StrPh-CL8, a phytoplasma strain causing strawberry phyllody in Chile.</title>
        <authorList>
            <person name="Cui W."/>
            <person name="Zamorano A."/>
            <person name="Fiore N."/>
        </authorList>
    </citation>
    <scope>NUCLEOTIDE SEQUENCE [LARGE SCALE GENOMIC DNA]</scope>
    <source>
        <strain evidence="10">StrPh-Cl</strain>
    </source>
</reference>
<gene>
    <name evidence="10" type="ORF">J8J04_00745</name>
</gene>
<dbReference type="PANTHER" id="PTHR30614">
    <property type="entry name" value="MEMBRANE COMPONENT OF AMINO ACID ABC TRANSPORTER"/>
    <property type="match status" value="1"/>
</dbReference>
<dbReference type="InterPro" id="IPR000515">
    <property type="entry name" value="MetI-like"/>
</dbReference>
<dbReference type="RefSeq" id="WP_212330931.1">
    <property type="nucleotide sequence ID" value="NZ_JAGVRH010000002.1"/>
</dbReference>
<keyword evidence="8" id="KW-0175">Coiled coil</keyword>
<protein>
    <submittedName>
        <fullName evidence="10">Transporter substrate-binding domain-containing protein</fullName>
    </submittedName>
</protein>
<feature type="domain" description="ABC transmembrane type-1" evidence="9">
    <location>
        <begin position="324"/>
        <end position="532"/>
    </location>
</feature>
<comment type="similarity">
    <text evidence="2">Belongs to the binding-protein-dependent transport system permease family. HisMQ subfamily.</text>
</comment>
<name>A0ABS5K3E4_9MOLU</name>
<dbReference type="PANTHER" id="PTHR30614:SF20">
    <property type="entry name" value="GLUTAMINE TRANSPORT SYSTEM PERMEASE PROTEIN GLNP"/>
    <property type="match status" value="1"/>
</dbReference>
<keyword evidence="6 7" id="KW-0472">Membrane</keyword>
<accession>A0ABS5K3E4</accession>
<feature type="transmembrane region" description="Helical" evidence="7">
    <location>
        <begin position="374"/>
        <end position="398"/>
    </location>
</feature>
<evidence type="ECO:0000256" key="2">
    <source>
        <dbReference type="ARBA" id="ARBA00010072"/>
    </source>
</evidence>
<evidence type="ECO:0000256" key="1">
    <source>
        <dbReference type="ARBA" id="ARBA00004141"/>
    </source>
</evidence>
<dbReference type="SUPFAM" id="SSF53850">
    <property type="entry name" value="Periplasmic binding protein-like II"/>
    <property type="match status" value="1"/>
</dbReference>
<dbReference type="PROSITE" id="PS50928">
    <property type="entry name" value="ABC_TM1"/>
    <property type="match status" value="1"/>
</dbReference>
<feature type="coiled-coil region" evidence="8">
    <location>
        <begin position="235"/>
        <end position="302"/>
    </location>
</feature>
<dbReference type="Gene3D" id="3.40.190.10">
    <property type="entry name" value="Periplasmic binding protein-like II"/>
    <property type="match status" value="2"/>
</dbReference>
<proteinExistence type="inferred from homology"/>
<feature type="transmembrane region" description="Helical" evidence="7">
    <location>
        <begin position="15"/>
        <end position="32"/>
    </location>
</feature>
<evidence type="ECO:0000256" key="8">
    <source>
        <dbReference type="SAM" id="Coils"/>
    </source>
</evidence>
<feature type="transmembrane region" description="Helical" evidence="7">
    <location>
        <begin position="330"/>
        <end position="353"/>
    </location>
</feature>
<dbReference type="Gene3D" id="1.10.3720.10">
    <property type="entry name" value="MetI-like"/>
    <property type="match status" value="1"/>
</dbReference>
<evidence type="ECO:0000313" key="11">
    <source>
        <dbReference type="Proteomes" id="UP000811481"/>
    </source>
</evidence>
<evidence type="ECO:0000313" key="10">
    <source>
        <dbReference type="EMBL" id="MBS2126234.1"/>
    </source>
</evidence>
<sequence>MFLRSFIKKIKHHPLKYLFLIFFLMIVMYLIYDDLKHVLSSKDPNRENTLIVGMESNYPPYGFFTMESKTDDDFHFVLSTDENIYIIGYDVWVAKRLAKALGKQLEIKIIDWEGLIPSLKQGNIDCILAGMSATEERKQEIGFSDSYAPDVKHVVMVNKKNDYFKDKNFLDKEGRDYIEIQMHMLYQSGTFYNKIPYDKDKIDFPFDFFSDLPLKTKTDENKYYYCEESIALKHLQNYGNDIKSLEIKDDELNAKIKKLSGNISVGVKKENTELIDKINNIIKTKLNEKEQHMQNVKELTSNKKEDNSLLSVFKRYYPIYKKGIFTTLKFGIYGTSLGFCLALILVLINRLVVNKNMRRLNYLLYYLHLSFKKLIIGYIFIFKSTPMIVQAMICFYGLKEFSFFQDSWFSPMLAAYLIIILNSAAYITQIIDKNISFLDRGQIEAANSLGMTYFQINRYIIFPQVVKRSQTAIINELIINLKDCAIFSILGGIIDIFSASKNIYSKIVTPKPYYLASLLYLLIIGIIILGFEIIKVKKLKIKSI</sequence>
<dbReference type="EMBL" id="JAGVRH010000002">
    <property type="protein sequence ID" value="MBS2126234.1"/>
    <property type="molecule type" value="Genomic_DNA"/>
</dbReference>
<keyword evidence="4" id="KW-0029">Amino-acid transport</keyword>
<dbReference type="SUPFAM" id="SSF161098">
    <property type="entry name" value="MetI-like"/>
    <property type="match status" value="1"/>
</dbReference>
<keyword evidence="7" id="KW-0813">Transport</keyword>
<evidence type="ECO:0000256" key="5">
    <source>
        <dbReference type="ARBA" id="ARBA00022989"/>
    </source>
</evidence>
<dbReference type="Pfam" id="PF00528">
    <property type="entry name" value="BPD_transp_1"/>
    <property type="match status" value="1"/>
</dbReference>
<evidence type="ECO:0000259" key="9">
    <source>
        <dbReference type="PROSITE" id="PS50928"/>
    </source>
</evidence>
<organism evidence="10 11">
    <name type="scientific">'Fragaria x ananassa' phyllody phytoplasma</name>
    <dbReference type="NCBI Taxonomy" id="2358428"/>
    <lineage>
        <taxon>Bacteria</taxon>
        <taxon>Bacillati</taxon>
        <taxon>Mycoplasmatota</taxon>
        <taxon>Mollicutes</taxon>
        <taxon>Acholeplasmatales</taxon>
        <taxon>Acholeplasmataceae</taxon>
        <taxon>Candidatus Phytoplasma</taxon>
        <taxon>16SrXIII (Mexican periwinkle virescence group)</taxon>
    </lineage>
</organism>
<comment type="subcellular location">
    <subcellularLocation>
        <location evidence="7">Cell membrane</location>
        <topology evidence="7">Multi-pass membrane protein</topology>
    </subcellularLocation>
    <subcellularLocation>
        <location evidence="1">Membrane</location>
        <topology evidence="1">Multi-pass membrane protein</topology>
    </subcellularLocation>
</comment>
<dbReference type="Proteomes" id="UP000811481">
    <property type="component" value="Unassembled WGS sequence"/>
</dbReference>
<keyword evidence="11" id="KW-1185">Reference proteome</keyword>
<evidence type="ECO:0000256" key="4">
    <source>
        <dbReference type="ARBA" id="ARBA00022970"/>
    </source>
</evidence>
<keyword evidence="5 7" id="KW-1133">Transmembrane helix</keyword>
<dbReference type="SMART" id="SM00062">
    <property type="entry name" value="PBPb"/>
    <property type="match status" value="1"/>
</dbReference>